<accession>A0A4P5P403</accession>
<feature type="transmembrane region" description="Helical" evidence="3">
    <location>
        <begin position="709"/>
        <end position="729"/>
    </location>
</feature>
<evidence type="ECO:0000313" key="5">
    <source>
        <dbReference type="EMBL" id="GCF92505.1"/>
    </source>
</evidence>
<keyword evidence="6" id="KW-1185">Reference proteome</keyword>
<evidence type="ECO:0000256" key="1">
    <source>
        <dbReference type="SAM" id="Coils"/>
    </source>
</evidence>
<feature type="domain" description="Tape measure protein N-terminal" evidence="4">
    <location>
        <begin position="216"/>
        <end position="407"/>
    </location>
</feature>
<reference evidence="6" key="1">
    <citation type="submission" date="2019-02" db="EMBL/GenBank/DDBJ databases">
        <title>Draft genome sequence of Enterococcus sp. Gos25-1.</title>
        <authorList>
            <person name="Tanaka N."/>
            <person name="Shiwa Y."/>
            <person name="Fujita N."/>
        </authorList>
    </citation>
    <scope>NUCLEOTIDE SEQUENCE [LARGE SCALE GENOMIC DNA]</scope>
    <source>
        <strain evidence="6">Gos25-1</strain>
    </source>
</reference>
<feature type="coiled-coil region" evidence="1">
    <location>
        <begin position="7"/>
        <end position="41"/>
    </location>
</feature>
<dbReference type="Proteomes" id="UP000290567">
    <property type="component" value="Unassembled WGS sequence"/>
</dbReference>
<feature type="region of interest" description="Disordered" evidence="2">
    <location>
        <begin position="1432"/>
        <end position="1454"/>
    </location>
</feature>
<sequence>MAIEKISVEVKGNLAETEKQLEQIDKRIKELKNNKANIQIRVEKPDNAKKEITNINLELKKLASQKTMIKADASNVENAKQKMTEITAQMGKLRARKAVLQVTTENLKGADKDLKNLNKEMSYLSNKKAHLQIQADELRQTESKASQLRDKLISLGSTRPHINISSNIEKLGNKLNSIGNKILNPFLSKMKEFFSFSTVFRLVDAGINQVKNSVGGAISRFDTLRQFPKVLGELGVSAEEAAKSKDMLLDGIDGLPTRLNDISSTAQRMYTSFGSMEKATQTANALNNSLLGSGSDAEKAARGTEQYLKVLQSGKMEMDSWNTLTETMDVGLVKIAESFGFAGASAKKDLYEALKNGSITIDQFNDKMIELGADTESVMGKLARETTKGIATSIQNLKTAVVNGLEGLMGKFDEASQRLTGKTIAENIAAIKPIIAKTFDFVGKQLDKGIAYLEQNKDKIKEFFGEFDKKAFMEGFAEGLQDAGKGLDLFKKMATPAINLLKDLITKLGDGNFSKGLGKLPSTLIKVGIAAKVSGKALQIFGKLTNFKLPSLFGGKGEEATSFGSFKGNMFDSITSFTKKAGSLALVFGTIKLIEEAAQALKDVNDKVPNNYDELASKFVAIGASITAMGMLVYIASKFKFSDSIKGIATIALVSGEIMLAAEAIQQMNQKVRGDISKIGDKIINMGIAIGAMSGLVAIAGIFAGSNPLAAVAGLAVVAAISGEIMLAAEAIAQLNNKVPDDIGNITKKTAALAVAIGGFAGLSAAVGAVVITGVGALVGGVGLATIALVATELIIVSQAIAELNSKVPDDLSSVEGKLANVIEVIDYLANADLGGMVEFFENAFKNFKVTIVSGTIRKMSDLGNELSEFPEINSEESLKRIDEVKKIIDRLSDGEGFINKVKSMAKAFSDSKEVEKVKKYVTSLKTIATNLSSLKNVKIKKEEVEATVKNVISAVKLLGDDEFSKKLNNVGSPKKFDSVKSAIFSLKEIVENINGLANNIEISPISVNIELIKSIISQLDTKEIFKNYEMGKNKGSAPFSSMKKTIGYLVEIATLLNALSIGISIDAAITNIELIKGAISRLNTKEIFKDYEMGSGKGSGPFDSVRKTITHLVDIANKLNELALSINIDAASINIGLIKGVIAKLDTKEIFKNYETGKGASKGSSPFASVRNSIGYLVEIANKLNDLAIDINITAAESNIGLIKHIIGLLGDQAIKENYEKMLKKGQWEKIANGINSLLAVRNTLNEIGNTPVNVGGVEQTIEDVKTIINKMNEFPSAQGIDSIKSLIESFANLIATLQNLEGQFEPIGRSYGKQIVKGFRNSKIVTAFKKKIEEAITALKGKTSKFTPIGEGYGKALIDGFSKSVSNMSGIIDTQISNMNTKGRQFSGLGSSFGMLLSNSFDAQIQNLSSSVGRQAQAIQLALNNIRMPNLTPGRGSSSSSSSWDISDGALPASTGGEVPQYLANGGKAYLMRPQGTDTVPAMLTPGEFVQKKKAVETFGMNFMNRVNSLDFEGAFNALTSRFNLQHMMQPAVSTVVNNIHTTSNNNARVTQHIQGNASDSDYSYRRANRFIKRL</sequence>
<dbReference type="NCBIfam" id="TIGR02675">
    <property type="entry name" value="tape_meas_nterm"/>
    <property type="match status" value="1"/>
</dbReference>
<keyword evidence="1" id="KW-0175">Coiled coil</keyword>
<feature type="transmembrane region" description="Helical" evidence="3">
    <location>
        <begin position="750"/>
        <end position="772"/>
    </location>
</feature>
<name>A0A4P5P403_9ENTE</name>
<proteinExistence type="predicted"/>
<evidence type="ECO:0000256" key="3">
    <source>
        <dbReference type="SAM" id="Phobius"/>
    </source>
</evidence>
<feature type="transmembrane region" description="Helical" evidence="3">
    <location>
        <begin position="615"/>
        <end position="636"/>
    </location>
</feature>
<feature type="transmembrane region" description="Helical" evidence="3">
    <location>
        <begin position="683"/>
        <end position="703"/>
    </location>
</feature>
<keyword evidence="3" id="KW-0472">Membrane</keyword>
<evidence type="ECO:0000259" key="4">
    <source>
        <dbReference type="Pfam" id="PF20155"/>
    </source>
</evidence>
<dbReference type="RefSeq" id="WP_146621013.1">
    <property type="nucleotide sequence ID" value="NZ_BJCC01000003.1"/>
</dbReference>
<comment type="caution">
    <text evidence="5">The sequence shown here is derived from an EMBL/GenBank/DDBJ whole genome shotgun (WGS) entry which is preliminary data.</text>
</comment>
<dbReference type="InterPro" id="IPR013491">
    <property type="entry name" value="Tape_meas_N"/>
</dbReference>
<keyword evidence="3" id="KW-0812">Transmembrane</keyword>
<protein>
    <submittedName>
        <fullName evidence="5">Tail protein</fullName>
    </submittedName>
</protein>
<dbReference type="EMBL" id="BJCC01000003">
    <property type="protein sequence ID" value="GCF92505.1"/>
    <property type="molecule type" value="Genomic_DNA"/>
</dbReference>
<dbReference type="Pfam" id="PF20155">
    <property type="entry name" value="TMP_3"/>
    <property type="match status" value="1"/>
</dbReference>
<keyword evidence="3" id="KW-1133">Transmembrane helix</keyword>
<evidence type="ECO:0000256" key="2">
    <source>
        <dbReference type="SAM" id="MobiDB-lite"/>
    </source>
</evidence>
<organism evidence="5 6">
    <name type="scientific">Enterococcus florum</name>
    <dbReference type="NCBI Taxonomy" id="2480627"/>
    <lineage>
        <taxon>Bacteria</taxon>
        <taxon>Bacillati</taxon>
        <taxon>Bacillota</taxon>
        <taxon>Bacilli</taxon>
        <taxon>Lactobacillales</taxon>
        <taxon>Enterococcaceae</taxon>
        <taxon>Enterococcus</taxon>
    </lineage>
</organism>
<dbReference type="OrthoDB" id="2183194at2"/>
<feature type="coiled-coil region" evidence="1">
    <location>
        <begin position="76"/>
        <end position="151"/>
    </location>
</feature>
<gene>
    <name evidence="5" type="ORF">NRIC_03960</name>
</gene>
<evidence type="ECO:0000313" key="6">
    <source>
        <dbReference type="Proteomes" id="UP000290567"/>
    </source>
</evidence>